<dbReference type="InterPro" id="IPR020831">
    <property type="entry name" value="GlycerAld/Erythrose_P_DH"/>
</dbReference>
<evidence type="ECO:0000256" key="8">
    <source>
        <dbReference type="RuleBase" id="RU361160"/>
    </source>
</evidence>
<dbReference type="Gene3D" id="3.30.360.10">
    <property type="entry name" value="Dihydrodipicolinate Reductase, domain 2"/>
    <property type="match status" value="1"/>
</dbReference>
<dbReference type="FunFam" id="3.40.50.720:FF:000001">
    <property type="entry name" value="Glyceraldehyde-3-phosphate dehydrogenase"/>
    <property type="match status" value="1"/>
</dbReference>
<evidence type="ECO:0000256" key="6">
    <source>
        <dbReference type="PIRSR" id="PIRSR000149-4"/>
    </source>
</evidence>
<feature type="active site" description="Nucleophile" evidence="4">
    <location>
        <position position="189"/>
    </location>
</feature>
<keyword evidence="5" id="KW-0520">NAD</keyword>
<gene>
    <name evidence="10" type="ORF">SAMN00777080_3782</name>
</gene>
<dbReference type="SUPFAM" id="SSF55347">
    <property type="entry name" value="Glyceraldehyde-3-phosphate dehydrogenase-like, C-terminal domain"/>
    <property type="match status" value="1"/>
</dbReference>
<keyword evidence="5" id="KW-0547">Nucleotide-binding</keyword>
<dbReference type="NCBIfam" id="TIGR01534">
    <property type="entry name" value="GAPDH-I"/>
    <property type="match status" value="1"/>
</dbReference>
<feature type="binding site" evidence="5">
    <location>
        <position position="351"/>
    </location>
    <ligand>
        <name>NAD(+)</name>
        <dbReference type="ChEBI" id="CHEBI:57540"/>
    </ligand>
</feature>
<dbReference type="STRING" id="758820.SAMN00777080_3782"/>
<dbReference type="InterPro" id="IPR006424">
    <property type="entry name" value="Glyceraldehyde-3-P_DH_1"/>
</dbReference>
<accession>A0A1W2H8X3</accession>
<evidence type="ECO:0000256" key="7">
    <source>
        <dbReference type="RuleBase" id="RU000397"/>
    </source>
</evidence>
<feature type="binding site" evidence="5">
    <location>
        <position position="71"/>
    </location>
    <ligand>
        <name>NAD(+)</name>
        <dbReference type="ChEBI" id="CHEBI:57540"/>
    </ligand>
</feature>
<feature type="binding site" evidence="5">
    <location>
        <position position="157"/>
    </location>
    <ligand>
        <name>NAD(+)</name>
        <dbReference type="ChEBI" id="CHEBI:57540"/>
    </ligand>
</feature>
<dbReference type="GO" id="GO:0006006">
    <property type="term" value="P:glucose metabolic process"/>
    <property type="evidence" value="ECO:0007669"/>
    <property type="project" value="InterPro"/>
</dbReference>
<evidence type="ECO:0000256" key="2">
    <source>
        <dbReference type="ARBA" id="ARBA00011881"/>
    </source>
</evidence>
<dbReference type="CDD" id="cd18126">
    <property type="entry name" value="GAPDH_I_C"/>
    <property type="match status" value="1"/>
</dbReference>
<proteinExistence type="inferred from homology"/>
<dbReference type="PRINTS" id="PR00078">
    <property type="entry name" value="G3PDHDRGNASE"/>
</dbReference>
<evidence type="ECO:0000313" key="11">
    <source>
        <dbReference type="Proteomes" id="UP000192333"/>
    </source>
</evidence>
<dbReference type="InterPro" id="IPR036291">
    <property type="entry name" value="NAD(P)-bd_dom_sf"/>
</dbReference>
<keyword evidence="3 8" id="KW-0560">Oxidoreductase</keyword>
<dbReference type="GO" id="GO:0051287">
    <property type="term" value="F:NAD binding"/>
    <property type="evidence" value="ECO:0007669"/>
    <property type="project" value="InterPro"/>
</dbReference>
<evidence type="ECO:0000256" key="5">
    <source>
        <dbReference type="PIRSR" id="PIRSR000149-3"/>
    </source>
</evidence>
<dbReference type="CDD" id="cd05214">
    <property type="entry name" value="GAPDH_I_N"/>
    <property type="match status" value="1"/>
</dbReference>
<dbReference type="InterPro" id="IPR020828">
    <property type="entry name" value="GlycerAld_3-P_DH_NAD(P)-bd"/>
</dbReference>
<sequence length="367" mass="40625">MVCPFKTLKLSLKKNLDIDGHLCYFRLGIKEDKPTPMRNKRVAINGCGRIGRLTLKLLLEKEGIDLIAINDLTDPETLAHLIQYDSIHGKYPFPITVQEGNLKAKGQTIKIFAEKDPEKIPWGDLDIDIVLESTGRFTERELAEAHIKAGAKKVIITAPSKDKEVPTVVLGVNDEILKEEHDIISNASCTTNCLAPMLKIMEEHFGIEKGFMSTVHSYTNDQNLHDAPHRDLRRARAAAYSIIPTTTNAAKAMELVLPHLKGKIEASAMRVPVPDGSLTDLILLLKKETSTEEVNAIFKNESQTSLKGIVEYIEAPIVSIDIIGNPHSCIFDAGLTSAKGNLVKIVGWYDNEAGYSNRLVDLIQKIT</sequence>
<dbReference type="AlphaFoldDB" id="A0A1W2H8X3"/>
<dbReference type="EMBL" id="LT838813">
    <property type="protein sequence ID" value="SMD45138.1"/>
    <property type="molecule type" value="Genomic_DNA"/>
</dbReference>
<dbReference type="PIRSF" id="PIRSF000149">
    <property type="entry name" value="GAP_DH"/>
    <property type="match status" value="1"/>
</dbReference>
<feature type="site" description="Activates thiol group during catalysis" evidence="6">
    <location>
        <position position="216"/>
    </location>
</feature>
<dbReference type="GO" id="GO:0016620">
    <property type="term" value="F:oxidoreductase activity, acting on the aldehyde or oxo group of donors, NAD or NADP as acceptor"/>
    <property type="evidence" value="ECO:0007669"/>
    <property type="project" value="InterPro"/>
</dbReference>
<comment type="similarity">
    <text evidence="1 7">Belongs to the glyceraldehyde-3-phosphate dehydrogenase family.</text>
</comment>
<evidence type="ECO:0000256" key="4">
    <source>
        <dbReference type="PIRSR" id="PIRSR000149-1"/>
    </source>
</evidence>
<name>A0A1W2H8X3_9BACT</name>
<dbReference type="PANTHER" id="PTHR43148">
    <property type="entry name" value="GLYCERALDEHYDE-3-PHOSPHATE DEHYDROGENASE 2"/>
    <property type="match status" value="1"/>
</dbReference>
<dbReference type="PROSITE" id="PS00071">
    <property type="entry name" value="GAPDH"/>
    <property type="match status" value="1"/>
</dbReference>
<dbReference type="EC" id="1.2.1.-" evidence="8"/>
<dbReference type="Pfam" id="PF00044">
    <property type="entry name" value="Gp_dh_N"/>
    <property type="match status" value="1"/>
</dbReference>
<dbReference type="SUPFAM" id="SSF51735">
    <property type="entry name" value="NAD(P)-binding Rossmann-fold domains"/>
    <property type="match status" value="1"/>
</dbReference>
<dbReference type="GO" id="GO:0050661">
    <property type="term" value="F:NADP binding"/>
    <property type="evidence" value="ECO:0007669"/>
    <property type="project" value="InterPro"/>
</dbReference>
<keyword evidence="11" id="KW-1185">Reference proteome</keyword>
<dbReference type="InterPro" id="IPR020829">
    <property type="entry name" value="GlycerAld_3-P_DH_cat"/>
</dbReference>
<evidence type="ECO:0000259" key="9">
    <source>
        <dbReference type="SMART" id="SM00846"/>
    </source>
</evidence>
<evidence type="ECO:0000256" key="1">
    <source>
        <dbReference type="ARBA" id="ARBA00007406"/>
    </source>
</evidence>
<protein>
    <recommendedName>
        <fullName evidence="8">Glyceraldehyde-3-phosphate dehydrogenase</fullName>
        <ecNumber evidence="8">1.2.1.-</ecNumber>
    </recommendedName>
</protein>
<feature type="domain" description="Glyceraldehyde 3-phosphate dehydrogenase NAD(P) binding" evidence="9">
    <location>
        <begin position="40"/>
        <end position="189"/>
    </location>
</feature>
<evidence type="ECO:0000313" key="10">
    <source>
        <dbReference type="EMBL" id="SMD45138.1"/>
    </source>
</evidence>
<comment type="subunit">
    <text evidence="2">Homotetramer.</text>
</comment>
<evidence type="ECO:0000256" key="3">
    <source>
        <dbReference type="ARBA" id="ARBA00023002"/>
    </source>
</evidence>
<dbReference type="SMART" id="SM00846">
    <property type="entry name" value="Gp_dh_N"/>
    <property type="match status" value="1"/>
</dbReference>
<feature type="binding site" evidence="5">
    <location>
        <begin position="49"/>
        <end position="50"/>
    </location>
    <ligand>
        <name>NAD(+)</name>
        <dbReference type="ChEBI" id="CHEBI:57540"/>
    </ligand>
</feature>
<organism evidence="10 11">
    <name type="scientific">Aquiflexum balticum DSM 16537</name>
    <dbReference type="NCBI Taxonomy" id="758820"/>
    <lineage>
        <taxon>Bacteria</taxon>
        <taxon>Pseudomonadati</taxon>
        <taxon>Bacteroidota</taxon>
        <taxon>Cytophagia</taxon>
        <taxon>Cytophagales</taxon>
        <taxon>Cyclobacteriaceae</taxon>
        <taxon>Aquiflexum</taxon>
    </lineage>
</organism>
<dbReference type="Gene3D" id="3.40.50.720">
    <property type="entry name" value="NAD(P)-binding Rossmann-like Domain"/>
    <property type="match status" value="1"/>
</dbReference>
<dbReference type="Pfam" id="PF02800">
    <property type="entry name" value="Gp_dh_C"/>
    <property type="match status" value="1"/>
</dbReference>
<dbReference type="FunFam" id="3.30.360.10:FF:000002">
    <property type="entry name" value="Glyceraldehyde-3-phosphate dehydrogenase"/>
    <property type="match status" value="1"/>
</dbReference>
<reference evidence="11" key="1">
    <citation type="submission" date="2017-04" db="EMBL/GenBank/DDBJ databases">
        <authorList>
            <person name="Varghese N."/>
            <person name="Submissions S."/>
        </authorList>
    </citation>
    <scope>NUCLEOTIDE SEQUENCE [LARGE SCALE GENOMIC DNA]</scope>
    <source>
        <strain evidence="11">DSM 16537</strain>
    </source>
</reference>
<dbReference type="InterPro" id="IPR020830">
    <property type="entry name" value="GlycerAld_3-P_DH_AS"/>
</dbReference>
<dbReference type="Proteomes" id="UP000192333">
    <property type="component" value="Chromosome I"/>
</dbReference>